<dbReference type="Pfam" id="PF02223">
    <property type="entry name" value="Thymidylate_kin"/>
    <property type="match status" value="1"/>
</dbReference>
<dbReference type="Gene3D" id="3.40.50.300">
    <property type="entry name" value="P-loop containing nucleotide triphosphate hydrolases"/>
    <property type="match status" value="1"/>
</dbReference>
<dbReference type="GO" id="GO:0005737">
    <property type="term" value="C:cytoplasm"/>
    <property type="evidence" value="ECO:0007669"/>
    <property type="project" value="TreeGrafter"/>
</dbReference>
<evidence type="ECO:0000256" key="8">
    <source>
        <dbReference type="HAMAP-Rule" id="MF_00165"/>
    </source>
</evidence>
<keyword evidence="6 8" id="KW-0067">ATP-binding</keyword>
<dbReference type="GO" id="GO:0006227">
    <property type="term" value="P:dUDP biosynthetic process"/>
    <property type="evidence" value="ECO:0007669"/>
    <property type="project" value="TreeGrafter"/>
</dbReference>
<evidence type="ECO:0000256" key="1">
    <source>
        <dbReference type="ARBA" id="ARBA00009776"/>
    </source>
</evidence>
<evidence type="ECO:0000256" key="3">
    <source>
        <dbReference type="ARBA" id="ARBA00022727"/>
    </source>
</evidence>
<dbReference type="InterPro" id="IPR039430">
    <property type="entry name" value="Thymidylate_kin-like_dom"/>
</dbReference>
<dbReference type="GO" id="GO:0006233">
    <property type="term" value="P:dTDP biosynthetic process"/>
    <property type="evidence" value="ECO:0007669"/>
    <property type="project" value="InterPro"/>
</dbReference>
<dbReference type="STRING" id="1619037.UT67_C0018G0007"/>
<comment type="similarity">
    <text evidence="1 8">Belongs to the thymidylate kinase family.</text>
</comment>
<evidence type="ECO:0000313" key="11">
    <source>
        <dbReference type="Proteomes" id="UP000034855"/>
    </source>
</evidence>
<dbReference type="EMBL" id="LBXR01000018">
    <property type="protein sequence ID" value="KKR34280.1"/>
    <property type="molecule type" value="Genomic_DNA"/>
</dbReference>
<name>A0A0G0SHV6_9BACT</name>
<dbReference type="GO" id="GO:0004798">
    <property type="term" value="F:dTMP kinase activity"/>
    <property type="evidence" value="ECO:0007669"/>
    <property type="project" value="UniProtKB-UniRule"/>
</dbReference>
<dbReference type="GO" id="GO:0005524">
    <property type="term" value="F:ATP binding"/>
    <property type="evidence" value="ECO:0007669"/>
    <property type="project" value="UniProtKB-UniRule"/>
</dbReference>
<evidence type="ECO:0000256" key="7">
    <source>
        <dbReference type="ARBA" id="ARBA00048743"/>
    </source>
</evidence>
<evidence type="ECO:0000256" key="5">
    <source>
        <dbReference type="ARBA" id="ARBA00022777"/>
    </source>
</evidence>
<protein>
    <recommendedName>
        <fullName evidence="8">Thymidylate kinase</fullName>
        <ecNumber evidence="8">2.7.4.9</ecNumber>
    </recommendedName>
    <alternativeName>
        <fullName evidence="8">dTMP kinase</fullName>
    </alternativeName>
</protein>
<feature type="domain" description="Thymidylate kinase-like" evidence="9">
    <location>
        <begin position="55"/>
        <end position="225"/>
    </location>
</feature>
<dbReference type="AlphaFoldDB" id="A0A0G0SHV6"/>
<comment type="function">
    <text evidence="8">Phosphorylation of dTMP to form dTDP in both de novo and salvage pathways of dTTP synthesis.</text>
</comment>
<feature type="binding site" evidence="8">
    <location>
        <begin position="7"/>
        <end position="14"/>
    </location>
    <ligand>
        <name>ATP</name>
        <dbReference type="ChEBI" id="CHEBI:30616"/>
    </ligand>
</feature>
<dbReference type="PANTHER" id="PTHR10344">
    <property type="entry name" value="THYMIDYLATE KINASE"/>
    <property type="match status" value="1"/>
</dbReference>
<keyword evidence="3 8" id="KW-0545">Nucleotide biosynthesis</keyword>
<dbReference type="EC" id="2.7.4.9" evidence="8"/>
<gene>
    <name evidence="8" type="primary">tmk</name>
    <name evidence="10" type="ORF">UT67_C0018G0007</name>
</gene>
<proteinExistence type="inferred from homology"/>
<dbReference type="SUPFAM" id="SSF52540">
    <property type="entry name" value="P-loop containing nucleoside triphosphate hydrolases"/>
    <property type="match status" value="1"/>
</dbReference>
<keyword evidence="2 8" id="KW-0808">Transferase</keyword>
<comment type="catalytic activity">
    <reaction evidence="7 8">
        <text>dTMP + ATP = dTDP + ADP</text>
        <dbReference type="Rhea" id="RHEA:13517"/>
        <dbReference type="ChEBI" id="CHEBI:30616"/>
        <dbReference type="ChEBI" id="CHEBI:58369"/>
        <dbReference type="ChEBI" id="CHEBI:63528"/>
        <dbReference type="ChEBI" id="CHEBI:456216"/>
        <dbReference type="EC" id="2.7.4.9"/>
    </reaction>
</comment>
<dbReference type="PANTHER" id="PTHR10344:SF4">
    <property type="entry name" value="UMP-CMP KINASE 2, MITOCHONDRIAL"/>
    <property type="match status" value="1"/>
</dbReference>
<dbReference type="InterPro" id="IPR018094">
    <property type="entry name" value="Thymidylate_kinase"/>
</dbReference>
<evidence type="ECO:0000259" key="9">
    <source>
        <dbReference type="Pfam" id="PF02223"/>
    </source>
</evidence>
<evidence type="ECO:0000256" key="2">
    <source>
        <dbReference type="ARBA" id="ARBA00022679"/>
    </source>
</evidence>
<keyword evidence="4 8" id="KW-0547">Nucleotide-binding</keyword>
<evidence type="ECO:0000256" key="6">
    <source>
        <dbReference type="ARBA" id="ARBA00022840"/>
    </source>
</evidence>
<dbReference type="HAMAP" id="MF_00165">
    <property type="entry name" value="Thymidylate_kinase"/>
    <property type="match status" value="1"/>
</dbReference>
<comment type="caution">
    <text evidence="10">The sequence shown here is derived from an EMBL/GenBank/DDBJ whole genome shotgun (WGS) entry which is preliminary data.</text>
</comment>
<sequence>MFIMIDGIDGSGKSTVVQAWKDYLKEQGKTIFDLKDYQKEFSRYPDFSETKSCDFIFSHEPSSAGIGKVIREEFIKNNTDYPAYAIAEAYALDRLILYKKMIVPALEENKKTIISDRAVCTSICYQHILDPENLTFDVLAKIPGNAFTLKYPPQHLILMDIAPDKAFARISGRVEKNDNAIFEKLDFLKKAAGIYRSETYQSFFTKLGTKIHYLNAETEIDIMKQEAIELLKSILNSQLLGVSKEEN</sequence>
<dbReference type="GO" id="GO:0006235">
    <property type="term" value="P:dTTP biosynthetic process"/>
    <property type="evidence" value="ECO:0007669"/>
    <property type="project" value="UniProtKB-UniRule"/>
</dbReference>
<reference evidence="10 11" key="1">
    <citation type="journal article" date="2015" name="Nature">
        <title>rRNA introns, odd ribosomes, and small enigmatic genomes across a large radiation of phyla.</title>
        <authorList>
            <person name="Brown C.T."/>
            <person name="Hug L.A."/>
            <person name="Thomas B.C."/>
            <person name="Sharon I."/>
            <person name="Castelle C.J."/>
            <person name="Singh A."/>
            <person name="Wilkins M.J."/>
            <person name="Williams K.H."/>
            <person name="Banfield J.F."/>
        </authorList>
    </citation>
    <scope>NUCLEOTIDE SEQUENCE [LARGE SCALE GENOMIC DNA]</scope>
</reference>
<organism evidence="10 11">
    <name type="scientific">Candidatus Magasanikbacteria bacterium GW2011_GWA2_40_10</name>
    <dbReference type="NCBI Taxonomy" id="1619037"/>
    <lineage>
        <taxon>Bacteria</taxon>
        <taxon>Candidatus Magasanikiibacteriota</taxon>
    </lineage>
</organism>
<keyword evidence="5 8" id="KW-0418">Kinase</keyword>
<dbReference type="CDD" id="cd01672">
    <property type="entry name" value="TMPK"/>
    <property type="match status" value="1"/>
</dbReference>
<dbReference type="Proteomes" id="UP000034855">
    <property type="component" value="Unassembled WGS sequence"/>
</dbReference>
<accession>A0A0G0SHV6</accession>
<dbReference type="InterPro" id="IPR027417">
    <property type="entry name" value="P-loop_NTPase"/>
</dbReference>
<evidence type="ECO:0000256" key="4">
    <source>
        <dbReference type="ARBA" id="ARBA00022741"/>
    </source>
</evidence>
<evidence type="ECO:0000313" key="10">
    <source>
        <dbReference type="EMBL" id="KKR34280.1"/>
    </source>
</evidence>